<comment type="subcellular location">
    <subcellularLocation>
        <location evidence="1">Cytoplasm</location>
    </subcellularLocation>
</comment>
<dbReference type="GO" id="GO:0005737">
    <property type="term" value="C:cytoplasm"/>
    <property type="evidence" value="ECO:0007669"/>
    <property type="project" value="UniProtKB-SubCell"/>
</dbReference>
<dbReference type="AlphaFoldDB" id="A0AAD1Z6Y5"/>
<dbReference type="Gene3D" id="3.30.590.10">
    <property type="entry name" value="Glutamine synthetase/guanido kinase, catalytic domain"/>
    <property type="match status" value="1"/>
</dbReference>
<dbReference type="EMBL" id="OU503041">
    <property type="protein sequence ID" value="CAI9763925.1"/>
    <property type="molecule type" value="Genomic_DNA"/>
</dbReference>
<evidence type="ECO:0000256" key="1">
    <source>
        <dbReference type="ARBA" id="ARBA00004496"/>
    </source>
</evidence>
<evidence type="ECO:0000313" key="4">
    <source>
        <dbReference type="Proteomes" id="UP000834106"/>
    </source>
</evidence>
<evidence type="ECO:0000256" key="2">
    <source>
        <dbReference type="ARBA" id="ARBA00022490"/>
    </source>
</evidence>
<dbReference type="InterPro" id="IPR050292">
    <property type="entry name" value="Glutamine_Synthetase"/>
</dbReference>
<keyword evidence="2" id="KW-0963">Cytoplasm</keyword>
<evidence type="ECO:0000313" key="3">
    <source>
        <dbReference type="EMBL" id="CAI9763925.1"/>
    </source>
</evidence>
<organism evidence="3 4">
    <name type="scientific">Fraxinus pennsylvanica</name>
    <dbReference type="NCBI Taxonomy" id="56036"/>
    <lineage>
        <taxon>Eukaryota</taxon>
        <taxon>Viridiplantae</taxon>
        <taxon>Streptophyta</taxon>
        <taxon>Embryophyta</taxon>
        <taxon>Tracheophyta</taxon>
        <taxon>Spermatophyta</taxon>
        <taxon>Magnoliopsida</taxon>
        <taxon>eudicotyledons</taxon>
        <taxon>Gunneridae</taxon>
        <taxon>Pentapetalae</taxon>
        <taxon>asterids</taxon>
        <taxon>lamiids</taxon>
        <taxon>Lamiales</taxon>
        <taxon>Oleaceae</taxon>
        <taxon>Oleeae</taxon>
        <taxon>Fraxinus</taxon>
    </lineage>
</organism>
<keyword evidence="4" id="KW-1185">Reference proteome</keyword>
<dbReference type="GO" id="GO:0006542">
    <property type="term" value="P:glutamine biosynthetic process"/>
    <property type="evidence" value="ECO:0007669"/>
    <property type="project" value="TreeGrafter"/>
</dbReference>
<protein>
    <submittedName>
        <fullName evidence="3">Uncharacterized protein</fullName>
    </submittedName>
</protein>
<dbReference type="PANTHER" id="PTHR20852">
    <property type="entry name" value="GLUTAMINE SYNTHETASE"/>
    <property type="match status" value="1"/>
</dbReference>
<name>A0AAD1Z6Y5_9LAMI</name>
<accession>A0AAD1Z6Y5</accession>
<reference evidence="3" key="1">
    <citation type="submission" date="2023-05" db="EMBL/GenBank/DDBJ databases">
        <authorList>
            <person name="Huff M."/>
        </authorList>
    </citation>
    <scope>NUCLEOTIDE SEQUENCE</scope>
</reference>
<gene>
    <name evidence="3" type="ORF">FPE_LOCUS11355</name>
</gene>
<dbReference type="Proteomes" id="UP000834106">
    <property type="component" value="Chromosome 6"/>
</dbReference>
<dbReference type="PANTHER" id="PTHR20852:SF93">
    <property type="entry name" value="GLUTAMINE SYNTHETASE CYTOSOLIC ISOZYME 1-1"/>
    <property type="match status" value="1"/>
</dbReference>
<sequence length="135" mass="15333">METPCLRETLNDNDAKTFSHLDVTAEEPWYNLIPLVLIVVLVFRYQDSLLYMTEFDQIVEIQGPYYCAIGADKAFGRDIVDARYKACLYAGINISGMASMEKLCLASGNTKLVHQSASLQEIKYGCPAIFFRYFH</sequence>
<proteinExistence type="predicted"/>
<dbReference type="GO" id="GO:0004356">
    <property type="term" value="F:glutamine synthetase activity"/>
    <property type="evidence" value="ECO:0007669"/>
    <property type="project" value="TreeGrafter"/>
</dbReference>